<gene>
    <name evidence="1" type="ORF">OWV82_009545</name>
</gene>
<dbReference type="EMBL" id="CM051398">
    <property type="protein sequence ID" value="KAJ4717763.1"/>
    <property type="molecule type" value="Genomic_DNA"/>
</dbReference>
<comment type="caution">
    <text evidence="1">The sequence shown here is derived from an EMBL/GenBank/DDBJ whole genome shotgun (WGS) entry which is preliminary data.</text>
</comment>
<organism evidence="1 2">
    <name type="scientific">Melia azedarach</name>
    <name type="common">Chinaberry tree</name>
    <dbReference type="NCBI Taxonomy" id="155640"/>
    <lineage>
        <taxon>Eukaryota</taxon>
        <taxon>Viridiplantae</taxon>
        <taxon>Streptophyta</taxon>
        <taxon>Embryophyta</taxon>
        <taxon>Tracheophyta</taxon>
        <taxon>Spermatophyta</taxon>
        <taxon>Magnoliopsida</taxon>
        <taxon>eudicotyledons</taxon>
        <taxon>Gunneridae</taxon>
        <taxon>Pentapetalae</taxon>
        <taxon>rosids</taxon>
        <taxon>malvids</taxon>
        <taxon>Sapindales</taxon>
        <taxon>Meliaceae</taxon>
        <taxon>Melia</taxon>
    </lineage>
</organism>
<reference evidence="1 2" key="1">
    <citation type="journal article" date="2023" name="Science">
        <title>Complex scaffold remodeling in plant triterpene biosynthesis.</title>
        <authorList>
            <person name="De La Pena R."/>
            <person name="Hodgson H."/>
            <person name="Liu J.C."/>
            <person name="Stephenson M.J."/>
            <person name="Martin A.C."/>
            <person name="Owen C."/>
            <person name="Harkess A."/>
            <person name="Leebens-Mack J."/>
            <person name="Jimenez L.E."/>
            <person name="Osbourn A."/>
            <person name="Sattely E.S."/>
        </authorList>
    </citation>
    <scope>NUCLEOTIDE SEQUENCE [LARGE SCALE GENOMIC DNA]</scope>
    <source>
        <strain evidence="2">cv. JPN11</strain>
        <tissue evidence="1">Leaf</tissue>
    </source>
</reference>
<proteinExistence type="predicted"/>
<protein>
    <submittedName>
        <fullName evidence="1">Lipase</fullName>
    </submittedName>
</protein>
<evidence type="ECO:0000313" key="2">
    <source>
        <dbReference type="Proteomes" id="UP001164539"/>
    </source>
</evidence>
<sequence>MATATMATAAGAAALLYYTLNRKLQTSASNGDGDDENGGASTSHTPLGIDRVSHRLIQAPATWLETISTLSETLRFTYSETLGKWPIGDLAFGINFLLKRQGNLLVDSIFGGEDSVRLQGPEIIAEFKYLLNLLTLCWHFSKKPFPLFLEETGYSQENVLLQEPKAGILKPAFTILVDHKTKCFLLLIRGTHSIKDTLTAATGAVVPFHHTVVHEGGISNCVLGYAHCGMVAAARWIAKLATASLIKALKEYPDYKLKIVGHSLGGGTAALLTYVLRERKELSTASCVTFAPGACMTWELAESGTDFITSVINGADLVPTFSAASVDDLRAEVTASAWLNDLRNQIERTRILSTVYRSASALGSHLPSIASARAKVAGAGAILRPVSNGTQVVMRRAQSMAQAAWTRPTLLTSWSCMGPRHRRSSSKEDGVSLESSSNTETCEPLITSPKKGTTTLIENIQLPVSSAGMEWSSEIESCSDEVYPRSDEVVDPDDGEDLMGHNSHEDRMTEVELWQQLEHELYENTEGGGGDVVKEIREEEAAAIAEVGETQAARPAPEMKEAHRFFPPGKIMHIVTFHMDDDSESIENASTTLSNSDSNQQPAETKVGVFLTPRSLYSKLRLSQTMVNDHFMPIYRRQIEKLIKELEKEQATDDHNQSEHAEDVVL</sequence>
<keyword evidence="2" id="KW-1185">Reference proteome</keyword>
<evidence type="ECO:0000313" key="1">
    <source>
        <dbReference type="EMBL" id="KAJ4717763.1"/>
    </source>
</evidence>
<accession>A0ACC1Y2V0</accession>
<name>A0ACC1Y2V0_MELAZ</name>
<dbReference type="Proteomes" id="UP001164539">
    <property type="component" value="Chromosome 5"/>
</dbReference>